<accession>A0A0F9RB31</accession>
<evidence type="ECO:0000313" key="1">
    <source>
        <dbReference type="EMBL" id="KKN22381.1"/>
    </source>
</evidence>
<dbReference type="EMBL" id="LAZR01003067">
    <property type="protein sequence ID" value="KKN22381.1"/>
    <property type="molecule type" value="Genomic_DNA"/>
</dbReference>
<organism evidence="1">
    <name type="scientific">marine sediment metagenome</name>
    <dbReference type="NCBI Taxonomy" id="412755"/>
    <lineage>
        <taxon>unclassified sequences</taxon>
        <taxon>metagenomes</taxon>
        <taxon>ecological metagenomes</taxon>
    </lineage>
</organism>
<dbReference type="AlphaFoldDB" id="A0A0F9RB31"/>
<gene>
    <name evidence="1" type="ORF">LCGC14_0915730</name>
</gene>
<reference evidence="1" key="1">
    <citation type="journal article" date="2015" name="Nature">
        <title>Complex archaea that bridge the gap between prokaryotes and eukaryotes.</title>
        <authorList>
            <person name="Spang A."/>
            <person name="Saw J.H."/>
            <person name="Jorgensen S.L."/>
            <person name="Zaremba-Niedzwiedzka K."/>
            <person name="Martijn J."/>
            <person name="Lind A.E."/>
            <person name="van Eijk R."/>
            <person name="Schleper C."/>
            <person name="Guy L."/>
            <person name="Ettema T.J."/>
        </authorList>
    </citation>
    <scope>NUCLEOTIDE SEQUENCE</scope>
</reference>
<name>A0A0F9RB31_9ZZZZ</name>
<comment type="caution">
    <text evidence="1">The sequence shown here is derived from an EMBL/GenBank/DDBJ whole genome shotgun (WGS) entry which is preliminary data.</text>
</comment>
<sequence>MAKIRINGVSYDQSNYTVMLSVTETRVVEGEDTESPIGEAAIRFPSGTEINDIKSRIIDAAEGIMKAHKNAKDKRKDIEELEFPEIT</sequence>
<protein>
    <submittedName>
        <fullName evidence="1">Uncharacterized protein</fullName>
    </submittedName>
</protein>
<proteinExistence type="predicted"/>